<evidence type="ECO:0000313" key="1">
    <source>
        <dbReference type="EMBL" id="AUW43598.1"/>
    </source>
</evidence>
<reference evidence="1 2" key="1">
    <citation type="submission" date="2017-11" db="EMBL/GenBank/DDBJ databases">
        <title>Complete genome of Rhizobium leguminosarum Norway, an ineffective micro-symbiont.</title>
        <authorList>
            <person name="Hoffrichter A."/>
            <person name="Liang J."/>
            <person name="Brachmann A."/>
            <person name="Marin M."/>
        </authorList>
    </citation>
    <scope>NUCLEOTIDE SEQUENCE [LARGE SCALE GENOMIC DNA]</scope>
    <source>
        <strain evidence="1 2">Norway</strain>
    </source>
</reference>
<proteinExistence type="predicted"/>
<gene>
    <name evidence="1" type="ORF">CUJ84_Chr003259</name>
</gene>
<accession>A0A2K9Z5T3</accession>
<organism evidence="1 2">
    <name type="scientific">Rhizobium leguminosarum</name>
    <dbReference type="NCBI Taxonomy" id="384"/>
    <lineage>
        <taxon>Bacteria</taxon>
        <taxon>Pseudomonadati</taxon>
        <taxon>Pseudomonadota</taxon>
        <taxon>Alphaproteobacteria</taxon>
        <taxon>Hyphomicrobiales</taxon>
        <taxon>Rhizobiaceae</taxon>
        <taxon>Rhizobium/Agrobacterium group</taxon>
        <taxon>Rhizobium</taxon>
    </lineage>
</organism>
<dbReference type="Proteomes" id="UP000238523">
    <property type="component" value="Chromosome"/>
</dbReference>
<dbReference type="AlphaFoldDB" id="A0A2K9Z5T3"/>
<evidence type="ECO:0000313" key="2">
    <source>
        <dbReference type="Proteomes" id="UP000238523"/>
    </source>
</evidence>
<dbReference type="EMBL" id="CP025012">
    <property type="protein sequence ID" value="AUW43598.1"/>
    <property type="molecule type" value="Genomic_DNA"/>
</dbReference>
<name>A0A2K9Z5T3_RHILE</name>
<sequence length="72" mass="8150">MIDNDSYRDASSALLARIIQTLWTVGWGDASNSQTIGSHNSRLRHCHFGIGLHHEPKRLDANGFGRVYRSER</sequence>
<protein>
    <submittedName>
        <fullName evidence="1">Uncharacterized protein</fullName>
    </submittedName>
</protein>